<dbReference type="AlphaFoldDB" id="A0A660LFJ5"/>
<organism evidence="3 4">
    <name type="scientific">Solirubrobacter pauli</name>
    <dbReference type="NCBI Taxonomy" id="166793"/>
    <lineage>
        <taxon>Bacteria</taxon>
        <taxon>Bacillati</taxon>
        <taxon>Actinomycetota</taxon>
        <taxon>Thermoleophilia</taxon>
        <taxon>Solirubrobacterales</taxon>
        <taxon>Solirubrobacteraceae</taxon>
        <taxon>Solirubrobacter</taxon>
    </lineage>
</organism>
<evidence type="ECO:0000313" key="3">
    <source>
        <dbReference type="EMBL" id="RKQ93862.1"/>
    </source>
</evidence>
<dbReference type="Proteomes" id="UP000278962">
    <property type="component" value="Unassembled WGS sequence"/>
</dbReference>
<feature type="domain" description="DUF4097" evidence="2">
    <location>
        <begin position="49"/>
        <end position="245"/>
    </location>
</feature>
<dbReference type="EMBL" id="RBIL01000001">
    <property type="protein sequence ID" value="RKQ93862.1"/>
    <property type="molecule type" value="Genomic_DNA"/>
</dbReference>
<dbReference type="Gene3D" id="2.160.20.120">
    <property type="match status" value="1"/>
</dbReference>
<reference evidence="3 4" key="1">
    <citation type="submission" date="2018-10" db="EMBL/GenBank/DDBJ databases">
        <title>Genomic Encyclopedia of Archaeal and Bacterial Type Strains, Phase II (KMG-II): from individual species to whole genera.</title>
        <authorList>
            <person name="Goeker M."/>
        </authorList>
    </citation>
    <scope>NUCLEOTIDE SEQUENCE [LARGE SCALE GENOMIC DNA]</scope>
    <source>
        <strain evidence="3 4">DSM 14954</strain>
    </source>
</reference>
<gene>
    <name evidence="3" type="ORF">C8N24_3737</name>
</gene>
<protein>
    <submittedName>
        <fullName evidence="3">Putative adhesin</fullName>
    </submittedName>
</protein>
<proteinExistence type="predicted"/>
<evidence type="ECO:0000259" key="2">
    <source>
        <dbReference type="Pfam" id="PF13349"/>
    </source>
</evidence>
<dbReference type="InterPro" id="IPR025164">
    <property type="entry name" value="Toastrack_DUF4097"/>
</dbReference>
<dbReference type="RefSeq" id="WP_121252356.1">
    <property type="nucleotide sequence ID" value="NZ_RBIL01000001.1"/>
</dbReference>
<dbReference type="Pfam" id="PF13349">
    <property type="entry name" value="DUF4097"/>
    <property type="match status" value="1"/>
</dbReference>
<feature type="region of interest" description="Disordered" evidence="1">
    <location>
        <begin position="221"/>
        <end position="246"/>
    </location>
</feature>
<evidence type="ECO:0000256" key="1">
    <source>
        <dbReference type="SAM" id="MobiDB-lite"/>
    </source>
</evidence>
<evidence type="ECO:0000313" key="4">
    <source>
        <dbReference type="Proteomes" id="UP000278962"/>
    </source>
</evidence>
<comment type="caution">
    <text evidence="3">The sequence shown here is derived from an EMBL/GenBank/DDBJ whole genome shotgun (WGS) entry which is preliminary data.</text>
</comment>
<dbReference type="OrthoDB" id="4456952at2"/>
<name>A0A660LFJ5_9ACTN</name>
<sequence length="258" mass="26240">MTRRTDRRFALLAGGGLAVFFALCAAMSVASWSVGTVEGTSSRTIAGSVEQLMVEAANGDVTILRSDDGAIHVDGRAEGTLHAPAPRIDVDGSLVRVNANCPVWGFGECHSKVTLRVPATTAVTVDAGSGDIVAQDLGGDADLHTSSGDIAVDGGAGDVSLDTGSGDIVARGLRGERAIAETASGDVDLRFAVAPRNADANTGSGDIRILVPTGVEKYDVDWDTGSGDGNIGVPDNDGSDRRLRADTGSGDIVVDYGG</sequence>
<keyword evidence="4" id="KW-1185">Reference proteome</keyword>
<accession>A0A660LFJ5</accession>